<evidence type="ECO:0000259" key="10">
    <source>
        <dbReference type="Pfam" id="PF22600"/>
    </source>
</evidence>
<feature type="compositionally biased region" description="Low complexity" evidence="8">
    <location>
        <begin position="658"/>
        <end position="672"/>
    </location>
</feature>
<evidence type="ECO:0000256" key="4">
    <source>
        <dbReference type="ARBA" id="ARBA00012388"/>
    </source>
</evidence>
<sequence>MQASTDSLDTMVINVDTPSLHTPPLEEEDSINQPLTNTPAPDESINALTIPYTLDIQQEDNLTIDVIKLYQGLLPSKDSYDKRVKFVNLMERLLNAEWPDHDIKANVFGSSVNDLGTSSSDVDLCITTVWNGLRNVRVLAKLFRKCGMQHVVCVPRAKVPIVRLFDPELQLSCDINVNNTIALQNTKMIKTYVALDSRVRPLIMTIKHWTKQRSLNDAANGGTLSSYTWTCMIINFLQQRQPPILPVLHKIEGEGKDEDYFYDDIEKLKDFGLANKESLGGLLFAFFRRFAIEFDYDDQVVSVRQGRYLTKKEKGWDTGRNKMSLCVEEPFNVGRNLGNSADIASVHGLRCEFQRFLDLLIAGDDLEFICSLYQPMVTSSTEIPSTSSAASHHDSSILSLTLPAENRTPSFFLPIHPYTRYATSVPTAHPYDRRRSMVDGICSYPSSILSDPYSNTHSPSYTYRAPPISKPSQLSSNTFHPRFSSPQAFDSILKGRNTRHGSHPLPPVPSTLLSMLNISANHGTDQSVDKIFARYQRKQQTPPPPQQQHHSQQQRHLHAQSHHTHGEGKSTKKTNGNSHRRKNQGGNNSNAQVGNSSHHHYHHKEDGKKPQRRPSGIEWPTISTSVSTPGTSAPADDVPRPSWSSEHPQRSRRWSTTKKQQQQAEAAASAASEPKKKTLAEIVKVHTPLAPPPAKPKPKSPAPSMSTSSNKSNGKSNRRRGGGGGGGNNANGKSNSQQQQQQNKQKKKNIKPRS</sequence>
<dbReference type="GO" id="GO:1990817">
    <property type="term" value="F:poly(A) RNA polymerase activity"/>
    <property type="evidence" value="ECO:0007669"/>
    <property type="project" value="UniProtKB-EC"/>
</dbReference>
<dbReference type="PANTHER" id="PTHR12271">
    <property type="entry name" value="POLY A POLYMERASE CID PAP -RELATED"/>
    <property type="match status" value="1"/>
</dbReference>
<feature type="compositionally biased region" description="Polar residues" evidence="8">
    <location>
        <begin position="584"/>
        <end position="596"/>
    </location>
</feature>
<feature type="compositionally biased region" description="Low complexity" evidence="8">
    <location>
        <begin position="730"/>
        <end position="743"/>
    </location>
</feature>
<comment type="cofactor">
    <cofactor evidence="1">
        <name>Mn(2+)</name>
        <dbReference type="ChEBI" id="CHEBI:29035"/>
    </cofactor>
</comment>
<dbReference type="Pfam" id="PF03828">
    <property type="entry name" value="PAP_assoc"/>
    <property type="match status" value="1"/>
</dbReference>
<dbReference type="AlphaFoldDB" id="A0A0C9N4C0"/>
<evidence type="ECO:0000259" key="9">
    <source>
        <dbReference type="Pfam" id="PF03828"/>
    </source>
</evidence>
<dbReference type="OrthoDB" id="2274644at2759"/>
<accession>A0A0C9N4C0</accession>
<feature type="compositionally biased region" description="Low complexity" evidence="8">
    <location>
        <begin position="702"/>
        <end position="715"/>
    </location>
</feature>
<feature type="region of interest" description="Disordered" evidence="8">
    <location>
        <begin position="537"/>
        <end position="754"/>
    </location>
</feature>
<dbReference type="Proteomes" id="UP000053815">
    <property type="component" value="Unassembled WGS sequence"/>
</dbReference>
<evidence type="ECO:0000256" key="6">
    <source>
        <dbReference type="ARBA" id="ARBA00022723"/>
    </source>
</evidence>
<name>A0A0C9N4C0_9FUNG</name>
<dbReference type="GO" id="GO:0031123">
    <property type="term" value="P:RNA 3'-end processing"/>
    <property type="evidence" value="ECO:0007669"/>
    <property type="project" value="TreeGrafter"/>
</dbReference>
<dbReference type="EMBL" id="DF836716">
    <property type="protein sequence ID" value="GAN10912.1"/>
    <property type="molecule type" value="Genomic_DNA"/>
</dbReference>
<protein>
    <recommendedName>
        <fullName evidence="4">polynucleotide adenylyltransferase</fullName>
        <ecNumber evidence="4">2.7.7.19</ecNumber>
    </recommendedName>
</protein>
<evidence type="ECO:0000313" key="12">
    <source>
        <dbReference type="Proteomes" id="UP000053815"/>
    </source>
</evidence>
<feature type="compositionally biased region" description="Basic residues" evidence="8">
    <location>
        <begin position="744"/>
        <end position="754"/>
    </location>
</feature>
<dbReference type="SUPFAM" id="SSF81301">
    <property type="entry name" value="Nucleotidyltransferase"/>
    <property type="match status" value="1"/>
</dbReference>
<keyword evidence="7" id="KW-0460">Magnesium</keyword>
<proteinExistence type="inferred from homology"/>
<evidence type="ECO:0000256" key="7">
    <source>
        <dbReference type="ARBA" id="ARBA00022842"/>
    </source>
</evidence>
<dbReference type="GO" id="GO:0010605">
    <property type="term" value="P:negative regulation of macromolecule metabolic process"/>
    <property type="evidence" value="ECO:0007669"/>
    <property type="project" value="UniProtKB-ARBA"/>
</dbReference>
<dbReference type="Pfam" id="PF22600">
    <property type="entry name" value="MTPAP-like_central"/>
    <property type="match status" value="1"/>
</dbReference>
<dbReference type="InterPro" id="IPR002058">
    <property type="entry name" value="PAP_assoc"/>
</dbReference>
<dbReference type="InterPro" id="IPR043519">
    <property type="entry name" value="NT_sf"/>
</dbReference>
<dbReference type="EC" id="2.7.7.19" evidence="4"/>
<dbReference type="Gene3D" id="3.30.460.10">
    <property type="entry name" value="Beta Polymerase, domain 2"/>
    <property type="match status" value="1"/>
</dbReference>
<keyword evidence="6" id="KW-0479">Metal-binding</keyword>
<dbReference type="PANTHER" id="PTHR12271:SF113">
    <property type="entry name" value="POLY(A) RNA POLYMERASE CID11"/>
    <property type="match status" value="1"/>
</dbReference>
<feature type="compositionally biased region" description="Polar residues" evidence="8">
    <location>
        <begin position="621"/>
        <end position="631"/>
    </location>
</feature>
<dbReference type="InterPro" id="IPR054708">
    <property type="entry name" value="MTPAP-like_central"/>
</dbReference>
<feature type="region of interest" description="Disordered" evidence="8">
    <location>
        <begin position="467"/>
        <end position="486"/>
    </location>
</feature>
<feature type="compositionally biased region" description="Polar residues" evidence="8">
    <location>
        <begin position="470"/>
        <end position="486"/>
    </location>
</feature>
<feature type="domain" description="Poly(A) RNA polymerase mitochondrial-like central palm" evidence="10">
    <location>
        <begin position="63"/>
        <end position="193"/>
    </location>
</feature>
<evidence type="ECO:0000256" key="1">
    <source>
        <dbReference type="ARBA" id="ARBA00001936"/>
    </source>
</evidence>
<evidence type="ECO:0000256" key="3">
    <source>
        <dbReference type="ARBA" id="ARBA00008593"/>
    </source>
</evidence>
<reference evidence="11" key="1">
    <citation type="submission" date="2014-09" db="EMBL/GenBank/DDBJ databases">
        <title>Draft genome sequence of an oleaginous Mucoromycotina fungus Mucor ambiguus NBRC6742.</title>
        <authorList>
            <person name="Takeda I."/>
            <person name="Yamane N."/>
            <person name="Morita T."/>
            <person name="Tamano K."/>
            <person name="Machida M."/>
            <person name="Baker S."/>
            <person name="Koike H."/>
        </authorList>
    </citation>
    <scope>NUCLEOTIDE SEQUENCE</scope>
    <source>
        <strain evidence="11">NBRC 6742</strain>
    </source>
</reference>
<comment type="similarity">
    <text evidence="3">Belongs to the DNA polymerase type-B-like family.</text>
</comment>
<keyword evidence="5" id="KW-0808">Transferase</keyword>
<feature type="compositionally biased region" description="Pro residues" evidence="8">
    <location>
        <begin position="689"/>
        <end position="701"/>
    </location>
</feature>
<evidence type="ECO:0000256" key="8">
    <source>
        <dbReference type="SAM" id="MobiDB-lite"/>
    </source>
</evidence>
<comment type="cofactor">
    <cofactor evidence="2">
        <name>Mg(2+)</name>
        <dbReference type="ChEBI" id="CHEBI:18420"/>
    </cofactor>
</comment>
<keyword evidence="12" id="KW-1185">Reference proteome</keyword>
<gene>
    <name evidence="11" type="ORF">MAM1_0427d10462</name>
</gene>
<dbReference type="CDD" id="cd05402">
    <property type="entry name" value="NT_PAP_TUTase"/>
    <property type="match status" value="1"/>
</dbReference>
<evidence type="ECO:0000313" key="11">
    <source>
        <dbReference type="EMBL" id="GAN10912.1"/>
    </source>
</evidence>
<feature type="domain" description="PAP-associated" evidence="9">
    <location>
        <begin position="278"/>
        <end position="333"/>
    </location>
</feature>
<dbReference type="STRING" id="91626.A0A0C9N4C0"/>
<dbReference type="Gene3D" id="1.10.1410.10">
    <property type="match status" value="1"/>
</dbReference>
<evidence type="ECO:0000256" key="5">
    <source>
        <dbReference type="ARBA" id="ARBA00022679"/>
    </source>
</evidence>
<dbReference type="GO" id="GO:0046872">
    <property type="term" value="F:metal ion binding"/>
    <property type="evidence" value="ECO:0007669"/>
    <property type="project" value="UniProtKB-KW"/>
</dbReference>
<organism evidence="11">
    <name type="scientific">Mucor ambiguus</name>
    <dbReference type="NCBI Taxonomy" id="91626"/>
    <lineage>
        <taxon>Eukaryota</taxon>
        <taxon>Fungi</taxon>
        <taxon>Fungi incertae sedis</taxon>
        <taxon>Mucoromycota</taxon>
        <taxon>Mucoromycotina</taxon>
        <taxon>Mucoromycetes</taxon>
        <taxon>Mucorales</taxon>
        <taxon>Mucorineae</taxon>
        <taxon>Mucoraceae</taxon>
        <taxon>Mucor</taxon>
    </lineage>
</organism>
<evidence type="ECO:0000256" key="2">
    <source>
        <dbReference type="ARBA" id="ARBA00001946"/>
    </source>
</evidence>
<dbReference type="SUPFAM" id="SSF81631">
    <property type="entry name" value="PAP/OAS1 substrate-binding domain"/>
    <property type="match status" value="1"/>
</dbReference>
<feature type="compositionally biased region" description="Basic residues" evidence="8">
    <location>
        <begin position="552"/>
        <end position="563"/>
    </location>
</feature>